<keyword evidence="5" id="KW-0808">Transferase</keyword>
<evidence type="ECO:0000256" key="9">
    <source>
        <dbReference type="ARBA" id="ARBA00023012"/>
    </source>
</evidence>
<dbReference type="PROSITE" id="PS50885">
    <property type="entry name" value="HAMP"/>
    <property type="match status" value="1"/>
</dbReference>
<dbReference type="InterPro" id="IPR005467">
    <property type="entry name" value="His_kinase_dom"/>
</dbReference>
<dbReference type="PANTHER" id="PTHR45436:SF15">
    <property type="entry name" value="SENSOR HISTIDINE KINASE CUSS"/>
    <property type="match status" value="1"/>
</dbReference>
<accession>A0A163X6W5</accession>
<dbReference type="Pfam" id="PF00512">
    <property type="entry name" value="HisKA"/>
    <property type="match status" value="1"/>
</dbReference>
<dbReference type="CDD" id="cd00082">
    <property type="entry name" value="HisKA"/>
    <property type="match status" value="1"/>
</dbReference>
<dbReference type="InterPro" id="IPR050428">
    <property type="entry name" value="TCS_sensor_his_kinase"/>
</dbReference>
<dbReference type="InterPro" id="IPR013727">
    <property type="entry name" value="2CSK_N"/>
</dbReference>
<proteinExistence type="predicted"/>
<evidence type="ECO:0000259" key="12">
    <source>
        <dbReference type="PROSITE" id="PS50109"/>
    </source>
</evidence>
<dbReference type="SMART" id="SM00387">
    <property type="entry name" value="HATPase_c"/>
    <property type="match status" value="1"/>
</dbReference>
<dbReference type="PRINTS" id="PR00344">
    <property type="entry name" value="BCTRLSENSOR"/>
</dbReference>
<dbReference type="InterPro" id="IPR003594">
    <property type="entry name" value="HATPase_dom"/>
</dbReference>
<dbReference type="Gene3D" id="3.30.565.10">
    <property type="entry name" value="Histidine kinase-like ATPase, C-terminal domain"/>
    <property type="match status" value="1"/>
</dbReference>
<evidence type="ECO:0000256" key="5">
    <source>
        <dbReference type="ARBA" id="ARBA00022679"/>
    </source>
</evidence>
<dbReference type="Gene3D" id="1.10.287.130">
    <property type="match status" value="1"/>
</dbReference>
<feature type="domain" description="Histidine kinase" evidence="12">
    <location>
        <begin position="248"/>
        <end position="450"/>
    </location>
</feature>
<keyword evidence="15" id="KW-1185">Reference proteome</keyword>
<dbReference type="InterPro" id="IPR003661">
    <property type="entry name" value="HisK_dim/P_dom"/>
</dbReference>
<comment type="caution">
    <text evidence="14">The sequence shown here is derived from an EMBL/GenBank/DDBJ whole genome shotgun (WGS) entry which is preliminary data.</text>
</comment>
<dbReference type="RefSeq" id="WP_068738865.1">
    <property type="nucleotide sequence ID" value="NZ_CP050292.1"/>
</dbReference>
<feature type="transmembrane region" description="Helical" evidence="11">
    <location>
        <begin position="167"/>
        <end position="186"/>
    </location>
</feature>
<keyword evidence="8 11" id="KW-1133">Transmembrane helix</keyword>
<dbReference type="SUPFAM" id="SSF47384">
    <property type="entry name" value="Homodimeric domain of signal transducing histidine kinase"/>
    <property type="match status" value="1"/>
</dbReference>
<feature type="transmembrane region" description="Helical" evidence="11">
    <location>
        <begin position="12"/>
        <end position="34"/>
    </location>
</feature>
<comment type="catalytic activity">
    <reaction evidence="1">
        <text>ATP + protein L-histidine = ADP + protein N-phospho-L-histidine.</text>
        <dbReference type="EC" id="2.7.13.3"/>
    </reaction>
</comment>
<evidence type="ECO:0000256" key="10">
    <source>
        <dbReference type="ARBA" id="ARBA00023136"/>
    </source>
</evidence>
<dbReference type="STRING" id="943830.A4A58_20025"/>
<evidence type="ECO:0000256" key="2">
    <source>
        <dbReference type="ARBA" id="ARBA00004141"/>
    </source>
</evidence>
<dbReference type="Pfam" id="PF02518">
    <property type="entry name" value="HATPase_c"/>
    <property type="match status" value="1"/>
</dbReference>
<dbReference type="PANTHER" id="PTHR45436">
    <property type="entry name" value="SENSOR HISTIDINE KINASE YKOH"/>
    <property type="match status" value="1"/>
</dbReference>
<dbReference type="SUPFAM" id="SSF55874">
    <property type="entry name" value="ATPase domain of HSP90 chaperone/DNA topoisomerase II/histidine kinase"/>
    <property type="match status" value="1"/>
</dbReference>
<keyword evidence="7 14" id="KW-0418">Kinase</keyword>
<protein>
    <recommendedName>
        <fullName evidence="3">histidine kinase</fullName>
        <ecNumber evidence="3">2.7.13.3</ecNumber>
    </recommendedName>
</protein>
<evidence type="ECO:0000313" key="14">
    <source>
        <dbReference type="EMBL" id="KZD20498.1"/>
    </source>
</evidence>
<evidence type="ECO:0000256" key="11">
    <source>
        <dbReference type="SAM" id="Phobius"/>
    </source>
</evidence>
<feature type="domain" description="HAMP" evidence="13">
    <location>
        <begin position="187"/>
        <end position="240"/>
    </location>
</feature>
<evidence type="ECO:0000256" key="3">
    <source>
        <dbReference type="ARBA" id="ARBA00012438"/>
    </source>
</evidence>
<evidence type="ECO:0000256" key="7">
    <source>
        <dbReference type="ARBA" id="ARBA00022777"/>
    </source>
</evidence>
<keyword evidence="9" id="KW-0902">Two-component regulatory system</keyword>
<evidence type="ECO:0000256" key="1">
    <source>
        <dbReference type="ARBA" id="ARBA00000085"/>
    </source>
</evidence>
<sequence length="454" mass="50404">MRPLNSILSRVVVLHIVAVAITSLAMCIALSWLLNRATDNIHDEAMRKQATAIASHLRMGADGKPALQLPPDLQGIYSQPYNRYLYAVVDENGTVLFSSQANHAPVFSDWAKTDLSLDEARRGDATISGVSLRKNLDGKDFWIQTGENLSNRDALTDDITRGFFREVGWITVPILLILLVIDIAIFRRALRPLRHASLVAQNIGPTRTDVRLPADNMPLEIKPLMMAVNRALDRLDEGFRVQREFAADAAHELRTPLTVIRTRLDLVGNQELVASLRRDLDSISHLVNQLLEFAEVETAEISPDEIADLREICENVAAFVAPLAISQRKTVALTGGEEPVLVFGNREMIRRAVLNLANNAVEYTAEGTTVEFLIQRDGTLGIKDAGSGISPDERELIFQRFWRRDRKRSGSTGLGLSIVRRIVDIHDASIRIEDNPTGGTTFTVAFRAYLDGTL</sequence>
<dbReference type="AlphaFoldDB" id="A0A163X6W5"/>
<evidence type="ECO:0000256" key="4">
    <source>
        <dbReference type="ARBA" id="ARBA00022553"/>
    </source>
</evidence>
<evidence type="ECO:0000259" key="13">
    <source>
        <dbReference type="PROSITE" id="PS50885"/>
    </source>
</evidence>
<dbReference type="SMART" id="SM00388">
    <property type="entry name" value="HisKA"/>
    <property type="match status" value="1"/>
</dbReference>
<dbReference type="Pfam" id="PF00672">
    <property type="entry name" value="HAMP"/>
    <property type="match status" value="1"/>
</dbReference>
<dbReference type="InterPro" id="IPR004358">
    <property type="entry name" value="Sig_transdc_His_kin-like_C"/>
</dbReference>
<keyword evidence="10 11" id="KW-0472">Membrane</keyword>
<organism evidence="14 15">
    <name type="scientific">Tardiphaga robiniae</name>
    <dbReference type="NCBI Taxonomy" id="943830"/>
    <lineage>
        <taxon>Bacteria</taxon>
        <taxon>Pseudomonadati</taxon>
        <taxon>Pseudomonadota</taxon>
        <taxon>Alphaproteobacteria</taxon>
        <taxon>Hyphomicrobiales</taxon>
        <taxon>Nitrobacteraceae</taxon>
        <taxon>Tardiphaga</taxon>
    </lineage>
</organism>
<dbReference type="InterPro" id="IPR003660">
    <property type="entry name" value="HAMP_dom"/>
</dbReference>
<keyword evidence="6 11" id="KW-0812">Transmembrane</keyword>
<reference evidence="14 15" key="1">
    <citation type="submission" date="2016-03" db="EMBL/GenBank/DDBJ databases">
        <title>Microsymbionts genomes from the relict species Vavilovia formosa (Stev.) Fed.</title>
        <authorList>
            <person name="Kopat V."/>
            <person name="Chirak E."/>
            <person name="Kimeklis A."/>
            <person name="Andronov E."/>
        </authorList>
    </citation>
    <scope>NUCLEOTIDE SEQUENCE [LARGE SCALE GENOMIC DNA]</scope>
    <source>
        <strain evidence="14 15">Vaf07</strain>
    </source>
</reference>
<dbReference type="EC" id="2.7.13.3" evidence="3"/>
<dbReference type="Proteomes" id="UP000076574">
    <property type="component" value="Unassembled WGS sequence"/>
</dbReference>
<evidence type="ECO:0000256" key="8">
    <source>
        <dbReference type="ARBA" id="ARBA00022989"/>
    </source>
</evidence>
<dbReference type="InterPro" id="IPR036097">
    <property type="entry name" value="HisK_dim/P_sf"/>
</dbReference>
<dbReference type="InterPro" id="IPR036890">
    <property type="entry name" value="HATPase_C_sf"/>
</dbReference>
<comment type="subcellular location">
    <subcellularLocation>
        <location evidence="2">Membrane</location>
        <topology evidence="2">Multi-pass membrane protein</topology>
    </subcellularLocation>
</comment>
<gene>
    <name evidence="14" type="ORF">A4A58_20025</name>
</gene>
<evidence type="ECO:0000313" key="15">
    <source>
        <dbReference type="Proteomes" id="UP000076574"/>
    </source>
</evidence>
<evidence type="ECO:0000256" key="6">
    <source>
        <dbReference type="ARBA" id="ARBA00022692"/>
    </source>
</evidence>
<dbReference type="Pfam" id="PF08521">
    <property type="entry name" value="2CSK_N"/>
    <property type="match status" value="1"/>
</dbReference>
<dbReference type="PROSITE" id="PS50109">
    <property type="entry name" value="HIS_KIN"/>
    <property type="match status" value="1"/>
</dbReference>
<dbReference type="GO" id="GO:0000155">
    <property type="term" value="F:phosphorelay sensor kinase activity"/>
    <property type="evidence" value="ECO:0007669"/>
    <property type="project" value="InterPro"/>
</dbReference>
<keyword evidence="4" id="KW-0597">Phosphoprotein</keyword>
<dbReference type="GO" id="GO:0005886">
    <property type="term" value="C:plasma membrane"/>
    <property type="evidence" value="ECO:0007669"/>
    <property type="project" value="TreeGrafter"/>
</dbReference>
<dbReference type="EMBL" id="LVYV01000056">
    <property type="protein sequence ID" value="KZD20498.1"/>
    <property type="molecule type" value="Genomic_DNA"/>
</dbReference>
<name>A0A163X6W5_9BRAD</name>